<keyword evidence="1" id="KW-1133">Transmembrane helix</keyword>
<feature type="transmembrane region" description="Helical" evidence="1">
    <location>
        <begin position="109"/>
        <end position="129"/>
    </location>
</feature>
<dbReference type="OrthoDB" id="1913432at2"/>
<protein>
    <recommendedName>
        <fullName evidence="4">ABC-2 family transporter protein</fullName>
    </recommendedName>
</protein>
<reference evidence="2 3" key="1">
    <citation type="submission" date="2014-11" db="EMBL/GenBank/DDBJ databases">
        <authorList>
            <person name="Urmite Genomes Urmite Genomes"/>
        </authorList>
    </citation>
    <scope>NUCLEOTIDE SEQUENCE [LARGE SCALE GENOMIC DNA]</scope>
    <source>
        <strain evidence="2 3">Oc5</strain>
    </source>
</reference>
<sequence length="203" mass="23129">MLNLIKKDLIIQKWELLVSVAIVVFYAIFARQLSPFFIFLVASIFLPLNAYINEEKTKINILWNSLPYTRKEIVTAKYLGAVLFMILSIGAAGIILYIFNYSYTIRDMAIGAGLFFIFAAFTFPLFYILRPGYIGTAIMIGFLVFSFALSFIVPFVTENFTVIIQFLAGFSTLTLYLSGAIIAISLYILSWTVSQFIYQRKVF</sequence>
<evidence type="ECO:0000256" key="1">
    <source>
        <dbReference type="SAM" id="Phobius"/>
    </source>
</evidence>
<gene>
    <name evidence="2" type="ORF">BN997_02090</name>
</gene>
<proteinExistence type="predicted"/>
<evidence type="ECO:0008006" key="4">
    <source>
        <dbReference type="Google" id="ProtNLM"/>
    </source>
</evidence>
<dbReference type="PANTHER" id="PTHR41309:SF2">
    <property type="entry name" value="MEMBRANE PROTEIN"/>
    <property type="match status" value="1"/>
</dbReference>
<feature type="transmembrane region" description="Helical" evidence="1">
    <location>
        <begin position="136"/>
        <end position="156"/>
    </location>
</feature>
<evidence type="ECO:0000313" key="2">
    <source>
        <dbReference type="EMBL" id="CEI82231.1"/>
    </source>
</evidence>
<dbReference type="Proteomes" id="UP000040453">
    <property type="component" value="Unassembled WGS sequence"/>
</dbReference>
<feature type="transmembrane region" description="Helical" evidence="1">
    <location>
        <begin position="12"/>
        <end position="29"/>
    </location>
</feature>
<dbReference type="Pfam" id="PF13346">
    <property type="entry name" value="ABC2_membrane_5"/>
    <property type="match status" value="1"/>
</dbReference>
<keyword evidence="3" id="KW-1185">Reference proteome</keyword>
<feature type="transmembrane region" description="Helical" evidence="1">
    <location>
        <begin position="78"/>
        <end position="103"/>
    </location>
</feature>
<dbReference type="RefSeq" id="WP_042531904.1">
    <property type="nucleotide sequence ID" value="NZ_CDGG01000001.1"/>
</dbReference>
<accession>A0A0A1MTD8</accession>
<dbReference type="STRING" id="545501.BN997_02090"/>
<feature type="transmembrane region" description="Helical" evidence="1">
    <location>
        <begin position="35"/>
        <end position="52"/>
    </location>
</feature>
<name>A0A0A1MTD8_9BACI</name>
<keyword evidence="1" id="KW-0812">Transmembrane</keyword>
<feature type="transmembrane region" description="Helical" evidence="1">
    <location>
        <begin position="162"/>
        <end position="189"/>
    </location>
</feature>
<dbReference type="EMBL" id="CDGG01000001">
    <property type="protein sequence ID" value="CEI82231.1"/>
    <property type="molecule type" value="Genomic_DNA"/>
</dbReference>
<organism evidence="2 3">
    <name type="scientific">Oceanobacillus oncorhynchi</name>
    <dbReference type="NCBI Taxonomy" id="545501"/>
    <lineage>
        <taxon>Bacteria</taxon>
        <taxon>Bacillati</taxon>
        <taxon>Bacillota</taxon>
        <taxon>Bacilli</taxon>
        <taxon>Bacillales</taxon>
        <taxon>Bacillaceae</taxon>
        <taxon>Oceanobacillus</taxon>
    </lineage>
</organism>
<keyword evidence="1" id="KW-0472">Membrane</keyword>
<dbReference type="AlphaFoldDB" id="A0A0A1MTD8"/>
<dbReference type="PANTHER" id="PTHR41309">
    <property type="entry name" value="MEMBRANE PROTEIN-RELATED"/>
    <property type="match status" value="1"/>
</dbReference>
<evidence type="ECO:0000313" key="3">
    <source>
        <dbReference type="Proteomes" id="UP000040453"/>
    </source>
</evidence>
<dbReference type="InterPro" id="IPR025699">
    <property type="entry name" value="ABC2_memb-like"/>
</dbReference>